<reference evidence="2" key="1">
    <citation type="journal article" date="2009" name="Rice">
        <title>De Novo Next Generation Sequencing of Plant Genomes.</title>
        <authorList>
            <person name="Rounsley S."/>
            <person name="Marri P.R."/>
            <person name="Yu Y."/>
            <person name="He R."/>
            <person name="Sisneros N."/>
            <person name="Goicoechea J.L."/>
            <person name="Lee S.J."/>
            <person name="Angelova A."/>
            <person name="Kudrna D."/>
            <person name="Luo M."/>
            <person name="Affourtit J."/>
            <person name="Desany B."/>
            <person name="Knight J."/>
            <person name="Niazi F."/>
            <person name="Egholm M."/>
            <person name="Wing R.A."/>
        </authorList>
    </citation>
    <scope>NUCLEOTIDE SEQUENCE [LARGE SCALE GENOMIC DNA]</scope>
    <source>
        <strain evidence="2">cv. IRGC 105608</strain>
    </source>
</reference>
<evidence type="ECO:0000313" key="2">
    <source>
        <dbReference type="EnsemblPlants" id="OBART03G21720.1"/>
    </source>
</evidence>
<dbReference type="HOGENOM" id="CLU_167130_0_0_1"/>
<dbReference type="EnsemblPlants" id="OBART03G21720.1">
    <property type="protein sequence ID" value="OBART03G21720.1"/>
    <property type="gene ID" value="OBART03G21720"/>
</dbReference>
<feature type="compositionally biased region" description="Polar residues" evidence="1">
    <location>
        <begin position="7"/>
        <end position="16"/>
    </location>
</feature>
<keyword evidence="3" id="KW-1185">Reference proteome</keyword>
<feature type="region of interest" description="Disordered" evidence="1">
    <location>
        <begin position="1"/>
        <end position="22"/>
    </location>
</feature>
<evidence type="ECO:0000313" key="3">
    <source>
        <dbReference type="Proteomes" id="UP000026960"/>
    </source>
</evidence>
<name>A0A0D3FJX5_9ORYZ</name>
<dbReference type="Proteomes" id="UP000026960">
    <property type="component" value="Chromosome 3"/>
</dbReference>
<protein>
    <submittedName>
        <fullName evidence="2">Uncharacterized protein</fullName>
    </submittedName>
</protein>
<reference evidence="2" key="2">
    <citation type="submission" date="2015-03" db="UniProtKB">
        <authorList>
            <consortium name="EnsemblPlants"/>
        </authorList>
    </citation>
    <scope>IDENTIFICATION</scope>
</reference>
<proteinExistence type="predicted"/>
<evidence type="ECO:0000256" key="1">
    <source>
        <dbReference type="SAM" id="MobiDB-lite"/>
    </source>
</evidence>
<dbReference type="PaxDb" id="65489-OBART03G21720.1"/>
<sequence length="119" mass="13026">MAWSPWSKGNTESNPIRAQHHGVQIKGDFANNKTCSKHELDPGDEIDWTLWPKGPRHGDLAQPRHDTAQLLSSSCRPNPTVVKWVGFFLSARASTCGSQLRNNTVCLAEGRAGTTCLAT</sequence>
<dbReference type="Gramene" id="OBART03G21720.1">
    <property type="protein sequence ID" value="OBART03G21720.1"/>
    <property type="gene ID" value="OBART03G21720"/>
</dbReference>
<accession>A0A0D3FJX5</accession>
<organism evidence="2">
    <name type="scientific">Oryza barthii</name>
    <dbReference type="NCBI Taxonomy" id="65489"/>
    <lineage>
        <taxon>Eukaryota</taxon>
        <taxon>Viridiplantae</taxon>
        <taxon>Streptophyta</taxon>
        <taxon>Embryophyta</taxon>
        <taxon>Tracheophyta</taxon>
        <taxon>Spermatophyta</taxon>
        <taxon>Magnoliopsida</taxon>
        <taxon>Liliopsida</taxon>
        <taxon>Poales</taxon>
        <taxon>Poaceae</taxon>
        <taxon>BOP clade</taxon>
        <taxon>Oryzoideae</taxon>
        <taxon>Oryzeae</taxon>
        <taxon>Oryzinae</taxon>
        <taxon>Oryza</taxon>
    </lineage>
</organism>
<dbReference type="AlphaFoldDB" id="A0A0D3FJX5"/>